<dbReference type="GO" id="GO:0008305">
    <property type="term" value="C:integrin complex"/>
    <property type="evidence" value="ECO:0007669"/>
    <property type="project" value="TreeGrafter"/>
</dbReference>
<name>A0A8J5K5K9_HOMAM</name>
<gene>
    <name evidence="15" type="primary">ITGB1-L</name>
    <name evidence="15" type="ORF">Hamer_G018346</name>
</gene>
<dbReference type="GO" id="GO:0005178">
    <property type="term" value="F:integrin binding"/>
    <property type="evidence" value="ECO:0007669"/>
    <property type="project" value="TreeGrafter"/>
</dbReference>
<dbReference type="Pfam" id="PF18372">
    <property type="entry name" value="I-EGF_1"/>
    <property type="match status" value="1"/>
</dbReference>
<dbReference type="GO" id="GO:0007157">
    <property type="term" value="P:heterophilic cell-cell adhesion via plasma membrane cell adhesion molecules"/>
    <property type="evidence" value="ECO:0007669"/>
    <property type="project" value="UniProtKB-ARBA"/>
</dbReference>
<dbReference type="InterPro" id="IPR015812">
    <property type="entry name" value="Integrin_bsu"/>
</dbReference>
<dbReference type="Pfam" id="PF17205">
    <property type="entry name" value="PSI_integrin"/>
    <property type="match status" value="1"/>
</dbReference>
<evidence type="ECO:0000256" key="9">
    <source>
        <dbReference type="ARBA" id="ARBA00023136"/>
    </source>
</evidence>
<dbReference type="SUPFAM" id="SSF53300">
    <property type="entry name" value="vWA-like"/>
    <property type="match status" value="1"/>
</dbReference>
<keyword evidence="10" id="KW-1015">Disulfide bond</keyword>
<dbReference type="InterPro" id="IPR057073">
    <property type="entry name" value="EGF_integrin_2"/>
</dbReference>
<dbReference type="GO" id="GO:0005925">
    <property type="term" value="C:focal adhesion"/>
    <property type="evidence" value="ECO:0007669"/>
    <property type="project" value="TreeGrafter"/>
</dbReference>
<keyword evidence="3" id="KW-0245">EGF-like domain</keyword>
<organism evidence="15 16">
    <name type="scientific">Homarus americanus</name>
    <name type="common">American lobster</name>
    <dbReference type="NCBI Taxonomy" id="6706"/>
    <lineage>
        <taxon>Eukaryota</taxon>
        <taxon>Metazoa</taxon>
        <taxon>Ecdysozoa</taxon>
        <taxon>Arthropoda</taxon>
        <taxon>Crustacea</taxon>
        <taxon>Multicrustacea</taxon>
        <taxon>Malacostraca</taxon>
        <taxon>Eumalacostraca</taxon>
        <taxon>Eucarida</taxon>
        <taxon>Decapoda</taxon>
        <taxon>Pleocyemata</taxon>
        <taxon>Astacidea</taxon>
        <taxon>Nephropoidea</taxon>
        <taxon>Nephropidae</taxon>
        <taxon>Homarus</taxon>
    </lineage>
</organism>
<evidence type="ECO:0000256" key="11">
    <source>
        <dbReference type="ARBA" id="ARBA00023180"/>
    </source>
</evidence>
<dbReference type="InterPro" id="IPR032695">
    <property type="entry name" value="Integrin_dom_sf"/>
</dbReference>
<keyword evidence="4 12" id="KW-0812">Transmembrane</keyword>
<dbReference type="GO" id="GO:0033627">
    <property type="term" value="P:cell adhesion mediated by integrin"/>
    <property type="evidence" value="ECO:0007669"/>
    <property type="project" value="TreeGrafter"/>
</dbReference>
<evidence type="ECO:0000256" key="3">
    <source>
        <dbReference type="ARBA" id="ARBA00022536"/>
    </source>
</evidence>
<feature type="non-terminal residue" evidence="15">
    <location>
        <position position="1"/>
    </location>
</feature>
<evidence type="ECO:0000256" key="8">
    <source>
        <dbReference type="ARBA" id="ARBA00023037"/>
    </source>
</evidence>
<dbReference type="SUPFAM" id="SSF69179">
    <property type="entry name" value="Integrin domains"/>
    <property type="match status" value="1"/>
</dbReference>
<dbReference type="EMBL" id="JAHLQT010021080">
    <property type="protein sequence ID" value="KAG7167924.1"/>
    <property type="molecule type" value="Genomic_DNA"/>
</dbReference>
<evidence type="ECO:0000259" key="14">
    <source>
        <dbReference type="SMART" id="SM00187"/>
    </source>
</evidence>
<dbReference type="InterPro" id="IPR033760">
    <property type="entry name" value="Integrin_beta_N"/>
</dbReference>
<dbReference type="GO" id="GO:0007229">
    <property type="term" value="P:integrin-mediated signaling pathway"/>
    <property type="evidence" value="ECO:0007669"/>
    <property type="project" value="UniProtKB-KW"/>
</dbReference>
<evidence type="ECO:0000256" key="2">
    <source>
        <dbReference type="ARBA" id="ARBA00007449"/>
    </source>
</evidence>
<dbReference type="Gene3D" id="2.10.25.10">
    <property type="entry name" value="Laminin"/>
    <property type="match status" value="2"/>
</dbReference>
<keyword evidence="9" id="KW-0472">Membrane</keyword>
<accession>A0A8J5K5K9</accession>
<dbReference type="PANTHER" id="PTHR10082:SF3">
    <property type="entry name" value="INTEGRIN BETA-LIKE PROTEIN 1"/>
    <property type="match status" value="1"/>
</dbReference>
<evidence type="ECO:0000256" key="1">
    <source>
        <dbReference type="ARBA" id="ARBA00004479"/>
    </source>
</evidence>
<feature type="domain" description="Integrin beta subunit VWA" evidence="14">
    <location>
        <begin position="27"/>
        <end position="360"/>
    </location>
</feature>
<evidence type="ECO:0000256" key="6">
    <source>
        <dbReference type="ARBA" id="ARBA00022737"/>
    </source>
</evidence>
<comment type="caution">
    <text evidence="15">The sequence shown here is derived from an EMBL/GenBank/DDBJ whole genome shotgun (WGS) entry which is preliminary data.</text>
</comment>
<dbReference type="GO" id="GO:0007160">
    <property type="term" value="P:cell-matrix adhesion"/>
    <property type="evidence" value="ECO:0007669"/>
    <property type="project" value="TreeGrafter"/>
</dbReference>
<evidence type="ECO:0000256" key="13">
    <source>
        <dbReference type="SAM" id="SignalP"/>
    </source>
</evidence>
<dbReference type="PANTHER" id="PTHR10082">
    <property type="entry name" value="INTEGRIN BETA SUBUNIT"/>
    <property type="match status" value="1"/>
</dbReference>
<evidence type="ECO:0000256" key="10">
    <source>
        <dbReference type="ARBA" id="ARBA00023157"/>
    </source>
</evidence>
<dbReference type="Gene3D" id="2.60.40.1510">
    <property type="entry name" value="ntegrin, alpha v. Chain A, domain 3"/>
    <property type="match status" value="1"/>
</dbReference>
<dbReference type="GO" id="GO:0016477">
    <property type="term" value="P:cell migration"/>
    <property type="evidence" value="ECO:0007669"/>
    <property type="project" value="TreeGrafter"/>
</dbReference>
<reference evidence="15" key="1">
    <citation type="journal article" date="2021" name="Sci. Adv.">
        <title>The American lobster genome reveals insights on longevity, neural, and immune adaptations.</title>
        <authorList>
            <person name="Polinski J.M."/>
            <person name="Zimin A.V."/>
            <person name="Clark K.F."/>
            <person name="Kohn A.B."/>
            <person name="Sadowski N."/>
            <person name="Timp W."/>
            <person name="Ptitsyn A."/>
            <person name="Khanna P."/>
            <person name="Romanova D.Y."/>
            <person name="Williams P."/>
            <person name="Greenwood S.J."/>
            <person name="Moroz L.L."/>
            <person name="Walt D.R."/>
            <person name="Bodnar A.G."/>
        </authorList>
    </citation>
    <scope>NUCLEOTIDE SEQUENCE</scope>
    <source>
        <strain evidence="15">GMGI-L3</strain>
    </source>
</reference>
<dbReference type="PRINTS" id="PR01186">
    <property type="entry name" value="INTEGRINB"/>
</dbReference>
<evidence type="ECO:0000256" key="12">
    <source>
        <dbReference type="RuleBase" id="RU000633"/>
    </source>
</evidence>
<dbReference type="Proteomes" id="UP000747542">
    <property type="component" value="Unassembled WGS sequence"/>
</dbReference>
<dbReference type="GO" id="GO:0009986">
    <property type="term" value="C:cell surface"/>
    <property type="evidence" value="ECO:0007669"/>
    <property type="project" value="TreeGrafter"/>
</dbReference>
<dbReference type="SMART" id="SM00187">
    <property type="entry name" value="INB"/>
    <property type="match status" value="1"/>
</dbReference>
<evidence type="ECO:0000256" key="7">
    <source>
        <dbReference type="ARBA" id="ARBA00022989"/>
    </source>
</evidence>
<keyword evidence="16" id="KW-1185">Reference proteome</keyword>
<feature type="signal peptide" evidence="13">
    <location>
        <begin position="1"/>
        <end position="18"/>
    </location>
</feature>
<sequence length="514" mass="57999">MWWSVVVVVLVICPAVRGDVTDCDQNTCTNCIQTPACIWCSKENFTKQRCVNRATADRGNFYEECEERFVHDPVRYQKVLEDKEFSKETTDDPSASIIQIKPQKVLLEMRVGDTGTIKLKYKHLRNYPIDLYYLMDGSESMRDDKDNVANLAKKLLNRMRKITKNFRLGFGQFVDKPILPYVNTYPFDSNYYESKNQVPPYSYKHILSLTHDGKEFEIREMADKHKMHILFAVTKNQEPLYRYLRNLIYRTSVSVLEADSANIIQILDTNVRELVSKVTLKSTVSDAQDVTVQIESACLDGKMEKRSTCNLTAGDELEFLVTVRVKRCPSTGNNFNTNVTVYVDGRMQSLFINLTMLCQCNCEAPGDPGYIANPAKCNRHGDDQCGVCRCYEGYVGEFCECELSDGESVTINETRCYQTSTSPKCSGRGECICGQCVCNKNTDNSKKTKKSVQATAGVGATGVCVTLPTSASFVRTVRQVCGIQVKCQVFRDGELSPEECLTNCTDFNSTSDIH</sequence>
<evidence type="ECO:0000256" key="4">
    <source>
        <dbReference type="ARBA" id="ARBA00022692"/>
    </source>
</evidence>
<feature type="chain" id="PRO_5035296110" description="Integrin beta" evidence="13">
    <location>
        <begin position="19"/>
        <end position="514"/>
    </location>
</feature>
<protein>
    <recommendedName>
        <fullName evidence="12">Integrin beta</fullName>
    </recommendedName>
</protein>
<keyword evidence="8 12" id="KW-0401">Integrin</keyword>
<dbReference type="Pfam" id="PF23105">
    <property type="entry name" value="EGF_integrin"/>
    <property type="match status" value="1"/>
</dbReference>
<dbReference type="InterPro" id="IPR002369">
    <property type="entry name" value="Integrin_bsu_VWA"/>
</dbReference>
<dbReference type="AlphaFoldDB" id="A0A8J5K5K9"/>
<dbReference type="InterPro" id="IPR040622">
    <property type="entry name" value="EGF_integrin_1"/>
</dbReference>
<evidence type="ECO:0000256" key="5">
    <source>
        <dbReference type="ARBA" id="ARBA00022729"/>
    </source>
</evidence>
<dbReference type="Pfam" id="PF00362">
    <property type="entry name" value="Integrin_beta"/>
    <property type="match status" value="2"/>
</dbReference>
<evidence type="ECO:0000313" key="16">
    <source>
        <dbReference type="Proteomes" id="UP000747542"/>
    </source>
</evidence>
<dbReference type="InterPro" id="IPR036465">
    <property type="entry name" value="vWFA_dom_sf"/>
</dbReference>
<keyword evidence="5 13" id="KW-0732">Signal</keyword>
<keyword evidence="6" id="KW-0677">Repeat</keyword>
<proteinExistence type="inferred from homology"/>
<dbReference type="SUPFAM" id="SSF103575">
    <property type="entry name" value="Plexin repeat"/>
    <property type="match status" value="1"/>
</dbReference>
<comment type="similarity">
    <text evidence="2 12">Belongs to the integrin beta chain family.</text>
</comment>
<evidence type="ECO:0000313" key="15">
    <source>
        <dbReference type="EMBL" id="KAG7167924.1"/>
    </source>
</evidence>
<keyword evidence="7" id="KW-1133">Transmembrane helix</keyword>
<comment type="subcellular location">
    <subcellularLocation>
        <location evidence="12">Cell membrane</location>
        <topology evidence="12">Single-pass type I membrane protein</topology>
    </subcellularLocation>
    <subcellularLocation>
        <location evidence="1">Membrane</location>
        <topology evidence="1">Single-pass type I membrane protein</topology>
    </subcellularLocation>
</comment>
<keyword evidence="11" id="KW-0325">Glycoprotein</keyword>
<keyword evidence="12" id="KW-0130">Cell adhesion</keyword>
<dbReference type="Gene3D" id="3.40.50.410">
    <property type="entry name" value="von Willebrand factor, type A domain"/>
    <property type="match status" value="2"/>
</dbReference>